<sequence length="95" mass="11135">MAAGATTSRQASVAFDDTKPPFWNLPNELTIKICSFKIFKADQPRSRSMCPAYKQLKMRQICQHWRHLHDKYLARRSKVYRLKLTVFDDKVGFSL</sequence>
<evidence type="ECO:0000313" key="2">
    <source>
        <dbReference type="WBParaSite" id="SMUV_0000183601-mRNA-1"/>
    </source>
</evidence>
<name>A0A0N5ACG0_9BILA</name>
<proteinExistence type="predicted"/>
<reference evidence="2" key="1">
    <citation type="submission" date="2017-02" db="UniProtKB">
        <authorList>
            <consortium name="WormBaseParasite"/>
        </authorList>
    </citation>
    <scope>IDENTIFICATION</scope>
</reference>
<evidence type="ECO:0000313" key="1">
    <source>
        <dbReference type="Proteomes" id="UP000046393"/>
    </source>
</evidence>
<dbReference type="Proteomes" id="UP000046393">
    <property type="component" value="Unplaced"/>
</dbReference>
<organism evidence="1 2">
    <name type="scientific">Syphacia muris</name>
    <dbReference type="NCBI Taxonomy" id="451379"/>
    <lineage>
        <taxon>Eukaryota</taxon>
        <taxon>Metazoa</taxon>
        <taxon>Ecdysozoa</taxon>
        <taxon>Nematoda</taxon>
        <taxon>Chromadorea</taxon>
        <taxon>Rhabditida</taxon>
        <taxon>Spirurina</taxon>
        <taxon>Oxyuridomorpha</taxon>
        <taxon>Oxyuroidea</taxon>
        <taxon>Oxyuridae</taxon>
        <taxon>Syphacia</taxon>
    </lineage>
</organism>
<dbReference type="AlphaFoldDB" id="A0A0N5ACG0"/>
<protein>
    <submittedName>
        <fullName evidence="2">F-box domain-containing protein</fullName>
    </submittedName>
</protein>
<accession>A0A0N5ACG0</accession>
<keyword evidence="1" id="KW-1185">Reference proteome</keyword>
<dbReference type="WBParaSite" id="SMUV_0000183601-mRNA-1">
    <property type="protein sequence ID" value="SMUV_0000183601-mRNA-1"/>
    <property type="gene ID" value="SMUV_0000183601"/>
</dbReference>